<organism evidence="6">
    <name type="scientific">Prymnesium polylepis</name>
    <dbReference type="NCBI Taxonomy" id="72548"/>
    <lineage>
        <taxon>Eukaryota</taxon>
        <taxon>Haptista</taxon>
        <taxon>Haptophyta</taxon>
        <taxon>Prymnesiophyceae</taxon>
        <taxon>Prymnesiales</taxon>
        <taxon>Prymnesiaceae</taxon>
        <taxon>Prymnesium</taxon>
    </lineage>
</organism>
<evidence type="ECO:0000256" key="5">
    <source>
        <dbReference type="ARBA" id="ARBA00023242"/>
    </source>
</evidence>
<protein>
    <recommendedName>
        <fullName evidence="7">SP-RING-type domain-containing protein</fullName>
    </recommendedName>
</protein>
<accession>A0A7S4HFC5</accession>
<evidence type="ECO:0000256" key="3">
    <source>
        <dbReference type="ARBA" id="ARBA00022679"/>
    </source>
</evidence>
<dbReference type="InterPro" id="IPR013083">
    <property type="entry name" value="Znf_RING/FYVE/PHD"/>
</dbReference>
<name>A0A7S4HFC5_9EUKA</name>
<dbReference type="PANTHER" id="PTHR21330">
    <property type="entry name" value="E3 SUMO-PROTEIN LIGASE NSE2"/>
    <property type="match status" value="1"/>
</dbReference>
<dbReference type="GO" id="GO:0016925">
    <property type="term" value="P:protein sumoylation"/>
    <property type="evidence" value="ECO:0007669"/>
    <property type="project" value="UniProtKB-UniPathway"/>
</dbReference>
<dbReference type="PANTHER" id="PTHR21330:SF1">
    <property type="entry name" value="E3 SUMO-PROTEIN LIGASE NSE2"/>
    <property type="match status" value="1"/>
</dbReference>
<dbReference type="InterPro" id="IPR026846">
    <property type="entry name" value="Nse2(Mms21)"/>
</dbReference>
<dbReference type="GO" id="GO:0030915">
    <property type="term" value="C:Smc5-Smc6 complex"/>
    <property type="evidence" value="ECO:0007669"/>
    <property type="project" value="InterPro"/>
</dbReference>
<keyword evidence="3" id="KW-0808">Transferase</keyword>
<dbReference type="GO" id="GO:0005634">
    <property type="term" value="C:nucleus"/>
    <property type="evidence" value="ECO:0007669"/>
    <property type="project" value="UniProtKB-SubCell"/>
</dbReference>
<comment type="subcellular location">
    <subcellularLocation>
        <location evidence="1">Nucleus</location>
    </subcellularLocation>
</comment>
<sequence length="239" mass="25945">MADTMRAAVQRECDGLKTKALACSEEDKRAMDMLMEQAQDIANVRTEIGEDAALDLFSKCEATLATLLAARDQQAAHQETLGSFAAELGDEPSPRDVKAGFEASYRKRVSAAEQRSYAAAPEVRKLRRLREGAASSGAADGGADDDDDDVVMTQQQIINFKCPVLQVDMEPSGEMRPVFSTACAGKCVFSHCGIHGLLKRKQSIKCPNAACPNNELKASDLKESKEMVRALNKRAMEAE</sequence>
<evidence type="ECO:0000256" key="2">
    <source>
        <dbReference type="ARBA" id="ARBA00004718"/>
    </source>
</evidence>
<dbReference type="UniPathway" id="UPA00886"/>
<keyword evidence="5" id="KW-0539">Nucleus</keyword>
<keyword evidence="4" id="KW-0833">Ubl conjugation pathway</keyword>
<proteinExistence type="predicted"/>
<evidence type="ECO:0000256" key="1">
    <source>
        <dbReference type="ARBA" id="ARBA00004123"/>
    </source>
</evidence>
<gene>
    <name evidence="6" type="ORF">CPOL0286_LOCUS2721</name>
</gene>
<evidence type="ECO:0000313" key="6">
    <source>
        <dbReference type="EMBL" id="CAE2197367.1"/>
    </source>
</evidence>
<dbReference type="Gene3D" id="3.30.40.10">
    <property type="entry name" value="Zinc/RING finger domain, C3HC4 (zinc finger)"/>
    <property type="match status" value="1"/>
</dbReference>
<evidence type="ECO:0000256" key="4">
    <source>
        <dbReference type="ARBA" id="ARBA00022786"/>
    </source>
</evidence>
<dbReference type="AlphaFoldDB" id="A0A7S4HFC5"/>
<dbReference type="EMBL" id="HBKO01005577">
    <property type="protein sequence ID" value="CAE2197367.1"/>
    <property type="molecule type" value="Transcribed_RNA"/>
</dbReference>
<comment type="pathway">
    <text evidence="2">Protein modification; protein sumoylation.</text>
</comment>
<dbReference type="GO" id="GO:0061665">
    <property type="term" value="F:SUMO ligase activity"/>
    <property type="evidence" value="ECO:0007669"/>
    <property type="project" value="TreeGrafter"/>
</dbReference>
<evidence type="ECO:0008006" key="7">
    <source>
        <dbReference type="Google" id="ProtNLM"/>
    </source>
</evidence>
<reference evidence="6" key="1">
    <citation type="submission" date="2021-01" db="EMBL/GenBank/DDBJ databases">
        <authorList>
            <person name="Corre E."/>
            <person name="Pelletier E."/>
            <person name="Niang G."/>
            <person name="Scheremetjew M."/>
            <person name="Finn R."/>
            <person name="Kale V."/>
            <person name="Holt S."/>
            <person name="Cochrane G."/>
            <person name="Meng A."/>
            <person name="Brown T."/>
            <person name="Cohen L."/>
        </authorList>
    </citation>
    <scope>NUCLEOTIDE SEQUENCE</scope>
    <source>
        <strain evidence="6">UIO037</strain>
    </source>
</reference>
<dbReference type="GO" id="GO:0000724">
    <property type="term" value="P:double-strand break repair via homologous recombination"/>
    <property type="evidence" value="ECO:0007669"/>
    <property type="project" value="InterPro"/>
</dbReference>